<evidence type="ECO:0008006" key="3">
    <source>
        <dbReference type="Google" id="ProtNLM"/>
    </source>
</evidence>
<reference evidence="1" key="1">
    <citation type="journal article" date="2021" name="Open Biol.">
        <title>Shared evolutionary footprints suggest mitochondrial oxidative damage underlies multiple complex I losses in fungi.</title>
        <authorList>
            <person name="Schikora-Tamarit M.A."/>
            <person name="Marcet-Houben M."/>
            <person name="Nosek J."/>
            <person name="Gabaldon T."/>
        </authorList>
    </citation>
    <scope>NUCLEOTIDE SEQUENCE</scope>
    <source>
        <strain evidence="1">CBS2887</strain>
    </source>
</reference>
<name>A0A9P8QAX0_WICPI</name>
<dbReference type="EMBL" id="JAEUBG010001468">
    <property type="protein sequence ID" value="KAH3686280.1"/>
    <property type="molecule type" value="Genomic_DNA"/>
</dbReference>
<dbReference type="AlphaFoldDB" id="A0A9P8QAX0"/>
<comment type="caution">
    <text evidence="1">The sequence shown here is derived from an EMBL/GenBank/DDBJ whole genome shotgun (WGS) entry which is preliminary data.</text>
</comment>
<proteinExistence type="predicted"/>
<feature type="non-terminal residue" evidence="1">
    <location>
        <position position="273"/>
    </location>
</feature>
<organism evidence="1 2">
    <name type="scientific">Wickerhamomyces pijperi</name>
    <name type="common">Yeast</name>
    <name type="synonym">Pichia pijperi</name>
    <dbReference type="NCBI Taxonomy" id="599730"/>
    <lineage>
        <taxon>Eukaryota</taxon>
        <taxon>Fungi</taxon>
        <taxon>Dikarya</taxon>
        <taxon>Ascomycota</taxon>
        <taxon>Saccharomycotina</taxon>
        <taxon>Saccharomycetes</taxon>
        <taxon>Phaffomycetales</taxon>
        <taxon>Wickerhamomycetaceae</taxon>
        <taxon>Wickerhamomyces</taxon>
    </lineage>
</organism>
<evidence type="ECO:0000313" key="1">
    <source>
        <dbReference type="EMBL" id="KAH3686280.1"/>
    </source>
</evidence>
<gene>
    <name evidence="1" type="ORF">WICPIJ_002729</name>
</gene>
<sequence>MNQTRFFPNEIILDIFQFLTLNDRTNLLEKVPELRKFHTSQVHLLFYKGGQADFKDVNYHRLLDASVKVYHFPLGDSFEPGRFKIDEHPELKKRLKWICESIKEKKYSFSLNIELQFDVSDLSMLQSLVFYSQLKRCLRVPHGLQIIKNSTVLKVSDKQRLEQYSWFFKFVKRVRLRNDEHSDSFRIECDTPFYGDRTYRLAHFVVNKLHVGKFIRHWKEYPLKDSVARAFERDVSLASKVSFLFIKQRSKESHRRKMPQLNRWFTEALVKNA</sequence>
<evidence type="ECO:0000313" key="2">
    <source>
        <dbReference type="Proteomes" id="UP000774326"/>
    </source>
</evidence>
<protein>
    <recommendedName>
        <fullName evidence="3">F-box domain-containing protein</fullName>
    </recommendedName>
</protein>
<accession>A0A9P8QAX0</accession>
<reference evidence="1" key="2">
    <citation type="submission" date="2021-01" db="EMBL/GenBank/DDBJ databases">
        <authorList>
            <person name="Schikora-Tamarit M.A."/>
        </authorList>
    </citation>
    <scope>NUCLEOTIDE SEQUENCE</scope>
    <source>
        <strain evidence="1">CBS2887</strain>
    </source>
</reference>
<keyword evidence="2" id="KW-1185">Reference proteome</keyword>
<dbReference type="Proteomes" id="UP000774326">
    <property type="component" value="Unassembled WGS sequence"/>
</dbReference>